<accession>A0A6A5C935</accession>
<evidence type="ECO:0000256" key="1">
    <source>
        <dbReference type="ARBA" id="ARBA00004141"/>
    </source>
</evidence>
<dbReference type="AlphaFoldDB" id="A0A6A5C935"/>
<feature type="transmembrane region" description="Helical" evidence="8">
    <location>
        <begin position="289"/>
        <end position="309"/>
    </location>
</feature>
<dbReference type="PANTHER" id="PTHR10332">
    <property type="entry name" value="EQUILIBRATIVE NUCLEOSIDE TRANSPORTER"/>
    <property type="match status" value="1"/>
</dbReference>
<evidence type="ECO:0000256" key="6">
    <source>
        <dbReference type="ARBA" id="ARBA00023136"/>
    </source>
</evidence>
<evidence type="ECO:0008006" key="11">
    <source>
        <dbReference type="Google" id="ProtNLM"/>
    </source>
</evidence>
<feature type="transmembrane region" description="Helical" evidence="8">
    <location>
        <begin position="557"/>
        <end position="575"/>
    </location>
</feature>
<evidence type="ECO:0000256" key="5">
    <source>
        <dbReference type="ARBA" id="ARBA00022989"/>
    </source>
</evidence>
<comment type="subcellular location">
    <subcellularLocation>
        <location evidence="1">Membrane</location>
        <topology evidence="1">Multi-pass membrane protein</topology>
    </subcellularLocation>
</comment>
<feature type="transmembrane region" description="Helical" evidence="8">
    <location>
        <begin position="154"/>
        <end position="173"/>
    </location>
</feature>
<dbReference type="VEuPathDB" id="AmoebaDB:NfTy_016390"/>
<evidence type="ECO:0000256" key="8">
    <source>
        <dbReference type="SAM" id="Phobius"/>
    </source>
</evidence>
<organism evidence="9 10">
    <name type="scientific">Naegleria fowleri</name>
    <name type="common">Brain eating amoeba</name>
    <dbReference type="NCBI Taxonomy" id="5763"/>
    <lineage>
        <taxon>Eukaryota</taxon>
        <taxon>Discoba</taxon>
        <taxon>Heterolobosea</taxon>
        <taxon>Tetramitia</taxon>
        <taxon>Eutetramitia</taxon>
        <taxon>Vahlkampfiidae</taxon>
        <taxon>Naegleria</taxon>
    </lineage>
</organism>
<keyword evidence="3" id="KW-0813">Transport</keyword>
<evidence type="ECO:0000313" key="10">
    <source>
        <dbReference type="Proteomes" id="UP000444721"/>
    </source>
</evidence>
<sequence>MSNKKHDLAIITSTTTRITAVVDTSRKHSTENDEGGGSGGGGSDHRRPHNDNDENDRNSMSSGSEELITSDPPHDQNHSTMSMMDHKISSTQQDSTIQFLSCPSNLDNPSPPQDKYHLVTIIFFLQGMGELFPWNAMLSAVDYLLKLYHAQRIMLWMTSVYSLSTLISLFVLIKYGTYIRYLFRIYIPYFILTILLIIVPLLYVVINHREIEFYIILGLVVLMAICTGSIQSSIYGLSSKLPHHYMNTVVSGSAFAGLFITCLRILTKITIERGYDGDVPIRILSMSTIIYFACCACLNVVCLITFYFLTKTRVVKYYTNDMKNTGDMTTTTNDPGDFNNIITNNNNINNIHININSNNNNNNNSNIELNATTAPTTTIFTQKSHHEITSIKNIVTNIGKKIWIYALSVFLDFFVTLTVFPGLSSSVETIYVGTSMETWLPVWTNLTFQIYDFVGRIAYYWIDFFPIQHGNYSETMLDSKNTPTPTQISISNDFMNHLMDSSIDNPSQFKKFNLWNACQVEKMEIVLFLIIALRILFIPLFIFCLNPKIFNHDSIPLILVFLLSLSGGYLNSVLMSNAPKKFTNLHEKEITATMMTFFLLFGITVGSNTGLGIGLLVLK</sequence>
<feature type="compositionally biased region" description="Basic and acidic residues" evidence="7">
    <location>
        <begin position="43"/>
        <end position="57"/>
    </location>
</feature>
<dbReference type="EMBL" id="VFQX01000007">
    <property type="protein sequence ID" value="KAF0983034.1"/>
    <property type="molecule type" value="Genomic_DNA"/>
</dbReference>
<feature type="region of interest" description="Disordered" evidence="7">
    <location>
        <begin position="20"/>
        <end position="81"/>
    </location>
</feature>
<evidence type="ECO:0000313" key="9">
    <source>
        <dbReference type="EMBL" id="KAF0983034.1"/>
    </source>
</evidence>
<proteinExistence type="inferred from homology"/>
<dbReference type="GeneID" id="68118227"/>
<keyword evidence="5 8" id="KW-1133">Transmembrane helix</keyword>
<feature type="transmembrane region" description="Helical" evidence="8">
    <location>
        <begin position="595"/>
        <end position="618"/>
    </location>
</feature>
<dbReference type="VEuPathDB" id="AmoebaDB:NfTy_052470"/>
<keyword evidence="6 8" id="KW-0472">Membrane</keyword>
<dbReference type="Pfam" id="PF01733">
    <property type="entry name" value="Nucleoside_tran"/>
    <property type="match status" value="2"/>
</dbReference>
<dbReference type="RefSeq" id="XP_044567747.1">
    <property type="nucleotide sequence ID" value="XM_044701375.1"/>
</dbReference>
<dbReference type="Proteomes" id="UP000444721">
    <property type="component" value="Unassembled WGS sequence"/>
</dbReference>
<name>A0A6A5C935_NAEFO</name>
<dbReference type="InterPro" id="IPR036259">
    <property type="entry name" value="MFS_trans_sf"/>
</dbReference>
<dbReference type="OrthoDB" id="46396at2759"/>
<dbReference type="SUPFAM" id="SSF103473">
    <property type="entry name" value="MFS general substrate transporter"/>
    <property type="match status" value="1"/>
</dbReference>
<comment type="caution">
    <text evidence="9">The sequence shown here is derived from an EMBL/GenBank/DDBJ whole genome shotgun (WGS) entry which is preliminary data.</text>
</comment>
<evidence type="ECO:0000256" key="7">
    <source>
        <dbReference type="SAM" id="MobiDB-lite"/>
    </source>
</evidence>
<evidence type="ECO:0000256" key="4">
    <source>
        <dbReference type="ARBA" id="ARBA00022692"/>
    </source>
</evidence>
<dbReference type="VEuPathDB" id="AmoebaDB:NF0064320"/>
<feature type="transmembrane region" description="Helical" evidence="8">
    <location>
        <begin position="185"/>
        <end position="206"/>
    </location>
</feature>
<dbReference type="OMA" id="YCKTIEN"/>
<feature type="transmembrane region" description="Helical" evidence="8">
    <location>
        <begin position="116"/>
        <end position="134"/>
    </location>
</feature>
<dbReference type="VEuPathDB" id="AmoebaDB:FDP41_011012"/>
<gene>
    <name evidence="9" type="ORF">FDP41_011012</name>
</gene>
<dbReference type="VEuPathDB" id="AmoebaDB:NF0086760"/>
<dbReference type="GO" id="GO:0005337">
    <property type="term" value="F:nucleoside transmembrane transporter activity"/>
    <property type="evidence" value="ECO:0007669"/>
    <property type="project" value="InterPro"/>
</dbReference>
<dbReference type="PANTHER" id="PTHR10332:SF10">
    <property type="entry name" value="EQUILIBRATIVE NUCLEOSIDE TRANSPORTER 4"/>
    <property type="match status" value="1"/>
</dbReference>
<protein>
    <recommendedName>
        <fullName evidence="11">Nucleoside transporter</fullName>
    </recommendedName>
</protein>
<evidence type="ECO:0000256" key="3">
    <source>
        <dbReference type="ARBA" id="ARBA00022448"/>
    </source>
</evidence>
<comment type="similarity">
    <text evidence="2">Belongs to the SLC29A/ENT transporter (TC 2.A.57) family.</text>
</comment>
<feature type="transmembrane region" description="Helical" evidence="8">
    <location>
        <begin position="402"/>
        <end position="423"/>
    </location>
</feature>
<feature type="transmembrane region" description="Helical" evidence="8">
    <location>
        <begin position="249"/>
        <end position="269"/>
    </location>
</feature>
<dbReference type="InterPro" id="IPR002259">
    <property type="entry name" value="Eqnu_transpt"/>
</dbReference>
<reference evidence="9 10" key="1">
    <citation type="journal article" date="2019" name="Sci. Rep.">
        <title>Nanopore sequencing improves the draft genome of the human pathogenic amoeba Naegleria fowleri.</title>
        <authorList>
            <person name="Liechti N."/>
            <person name="Schurch N."/>
            <person name="Bruggmann R."/>
            <person name="Wittwer M."/>
        </authorList>
    </citation>
    <scope>NUCLEOTIDE SEQUENCE [LARGE SCALE GENOMIC DNA]</scope>
    <source>
        <strain evidence="9 10">ATCC 30894</strain>
    </source>
</reference>
<evidence type="ECO:0000256" key="2">
    <source>
        <dbReference type="ARBA" id="ARBA00007965"/>
    </source>
</evidence>
<keyword evidence="4 8" id="KW-0812">Transmembrane</keyword>
<keyword evidence="10" id="KW-1185">Reference proteome</keyword>
<feature type="transmembrane region" description="Helical" evidence="8">
    <location>
        <begin position="525"/>
        <end position="545"/>
    </location>
</feature>
<feature type="transmembrane region" description="Helical" evidence="8">
    <location>
        <begin position="212"/>
        <end position="237"/>
    </location>
</feature>
<dbReference type="GO" id="GO:0005886">
    <property type="term" value="C:plasma membrane"/>
    <property type="evidence" value="ECO:0007669"/>
    <property type="project" value="TreeGrafter"/>
</dbReference>